<comment type="caution">
    <text evidence="1">The sequence shown here is derived from an EMBL/GenBank/DDBJ whole genome shotgun (WGS) entry which is preliminary data.</text>
</comment>
<reference evidence="1" key="1">
    <citation type="submission" date="2020-04" db="EMBL/GenBank/DDBJ databases">
        <title>A chromosome-scale assembly and high-density genetic map of the yellow drum (Nibea albiflora) genome.</title>
        <authorList>
            <person name="Xu D."/>
            <person name="Zhang W."/>
            <person name="Chen R."/>
            <person name="Tan P."/>
            <person name="Wang L."/>
            <person name="Song H."/>
            <person name="Tian L."/>
            <person name="Zhu Q."/>
            <person name="Wang B."/>
        </authorList>
    </citation>
    <scope>NUCLEOTIDE SEQUENCE</scope>
    <source>
        <strain evidence="1">ZJHYS-2018</strain>
    </source>
</reference>
<dbReference type="Proteomes" id="UP000805704">
    <property type="component" value="Chromosome 10"/>
</dbReference>
<evidence type="ECO:0000313" key="2">
    <source>
        <dbReference type="Proteomes" id="UP000805704"/>
    </source>
</evidence>
<protein>
    <submittedName>
        <fullName evidence="1">Uncharacterized protein</fullName>
    </submittedName>
</protein>
<gene>
    <name evidence="1" type="ORF">GBF38_016509</name>
</gene>
<name>A0ACB7FJH5_NIBAL</name>
<feature type="non-terminal residue" evidence="1">
    <location>
        <position position="121"/>
    </location>
</feature>
<sequence length="121" mass="13691">MADCGEWAMASRFQSLCVSLFDQASPGPQEHSFNTSSKRNKAAIISPISSPPCLDSLTPRDKQWQRSAAQLCWGTLKRTLKRTGRSIKLIGDTLAVDKHQHNSMRRWLPRRWEKTEYSASG</sequence>
<accession>A0ACB7FJH5</accession>
<proteinExistence type="predicted"/>
<keyword evidence="2" id="KW-1185">Reference proteome</keyword>
<evidence type="ECO:0000313" key="1">
    <source>
        <dbReference type="EMBL" id="KAG8014175.1"/>
    </source>
</evidence>
<organism evidence="1 2">
    <name type="scientific">Nibea albiflora</name>
    <name type="common">Yellow drum</name>
    <name type="synonym">Corvina albiflora</name>
    <dbReference type="NCBI Taxonomy" id="240163"/>
    <lineage>
        <taxon>Eukaryota</taxon>
        <taxon>Metazoa</taxon>
        <taxon>Chordata</taxon>
        <taxon>Craniata</taxon>
        <taxon>Vertebrata</taxon>
        <taxon>Euteleostomi</taxon>
        <taxon>Actinopterygii</taxon>
        <taxon>Neopterygii</taxon>
        <taxon>Teleostei</taxon>
        <taxon>Neoteleostei</taxon>
        <taxon>Acanthomorphata</taxon>
        <taxon>Eupercaria</taxon>
        <taxon>Sciaenidae</taxon>
        <taxon>Nibea</taxon>
    </lineage>
</organism>
<dbReference type="EMBL" id="CM024798">
    <property type="protein sequence ID" value="KAG8014175.1"/>
    <property type="molecule type" value="Genomic_DNA"/>
</dbReference>